<proteinExistence type="predicted"/>
<gene>
    <name evidence="1" type="ORF">AVDCRST_MAG19-1467</name>
</gene>
<feature type="non-terminal residue" evidence="1">
    <location>
        <position position="42"/>
    </location>
</feature>
<protein>
    <submittedName>
        <fullName evidence="1">Uncharacterized protein</fullName>
    </submittedName>
</protein>
<organism evidence="1">
    <name type="scientific">uncultured Thermomicrobiales bacterium</name>
    <dbReference type="NCBI Taxonomy" id="1645740"/>
    <lineage>
        <taxon>Bacteria</taxon>
        <taxon>Pseudomonadati</taxon>
        <taxon>Thermomicrobiota</taxon>
        <taxon>Thermomicrobia</taxon>
        <taxon>Thermomicrobiales</taxon>
        <taxon>environmental samples</taxon>
    </lineage>
</organism>
<feature type="non-terminal residue" evidence="1">
    <location>
        <position position="1"/>
    </location>
</feature>
<reference evidence="1" key="1">
    <citation type="submission" date="2020-02" db="EMBL/GenBank/DDBJ databases">
        <authorList>
            <person name="Meier V. D."/>
        </authorList>
    </citation>
    <scope>NUCLEOTIDE SEQUENCE</scope>
    <source>
        <strain evidence="1">AVDCRST_MAG19</strain>
    </source>
</reference>
<name>A0A6J4UTM7_9BACT</name>
<dbReference type="AlphaFoldDB" id="A0A6J4UTM7"/>
<evidence type="ECO:0000313" key="1">
    <source>
        <dbReference type="EMBL" id="CAA9558796.1"/>
    </source>
</evidence>
<accession>A0A6J4UTM7</accession>
<sequence length="42" mass="4563">ADRGKAARLQGLLTAQPCSSAARPFVLERNALHGVRYRSILV</sequence>
<dbReference type="EMBL" id="CADCWL010000065">
    <property type="protein sequence ID" value="CAA9558796.1"/>
    <property type="molecule type" value="Genomic_DNA"/>
</dbReference>